<organism evidence="2 3">
    <name type="scientific">Xenorhabdus innexi</name>
    <dbReference type="NCBI Taxonomy" id="290109"/>
    <lineage>
        <taxon>Bacteria</taxon>
        <taxon>Pseudomonadati</taxon>
        <taxon>Pseudomonadota</taxon>
        <taxon>Gammaproteobacteria</taxon>
        <taxon>Enterobacterales</taxon>
        <taxon>Morganellaceae</taxon>
        <taxon>Xenorhabdus</taxon>
    </lineage>
</organism>
<dbReference type="AlphaFoldDB" id="A0A1N6MWP1"/>
<proteinExistence type="predicted"/>
<dbReference type="EMBL" id="FTLG01000089">
    <property type="protein sequence ID" value="SIP73251.1"/>
    <property type="molecule type" value="Genomic_DNA"/>
</dbReference>
<dbReference type="Proteomes" id="UP000224871">
    <property type="component" value="Unassembled WGS sequence"/>
</dbReference>
<sequence length="118" mass="13394">MNITKVIEKMLPEYVLLDLSKEGTLSRVYVLEGEFIPATDIHPPCIEVRCRDAPSASYYRGSRDTPDAVSDAVKKYYEQVGIRHNETVIEHIVLEWPETMKFTAILLVVEGILSALKK</sequence>
<reference evidence="1 4" key="3">
    <citation type="journal article" date="2017" name="Nat. Microbiol.">
        <title>Natural product diversity associated with the nematode symbionts Photorhabdus and Xenorhabdus.</title>
        <authorList>
            <person name="Tobias N.J."/>
            <person name="Wolff H."/>
            <person name="Djahanschiri B."/>
            <person name="Grundmann F."/>
            <person name="Kronenwerth M."/>
            <person name="Shi Y.M."/>
            <person name="Simonyi S."/>
            <person name="Grun P."/>
            <person name="Shapiro-Ilan D."/>
            <person name="Pidot S.J."/>
            <person name="Stinear T.P."/>
            <person name="Ebersberger I."/>
            <person name="Bode H.B."/>
        </authorList>
    </citation>
    <scope>NUCLEOTIDE SEQUENCE [LARGE SCALE GENOMIC DNA]</scope>
    <source>
        <strain evidence="1 4">DSM 16336</strain>
    </source>
</reference>
<reference evidence="3" key="1">
    <citation type="submission" date="2016-12" db="EMBL/GenBank/DDBJ databases">
        <authorList>
            <person name="Gaudriault S."/>
        </authorList>
    </citation>
    <scope>NUCLEOTIDE SEQUENCE [LARGE SCALE GENOMIC DNA]</scope>
    <source>
        <strain evidence="3">HGB1681 (deposited as PTA-6826 in the American Type Culture Collection)</strain>
    </source>
</reference>
<dbReference type="EMBL" id="NIBU01000019">
    <property type="protein sequence ID" value="PHM35951.1"/>
    <property type="molecule type" value="Genomic_DNA"/>
</dbReference>
<accession>A0A1N6MWP1</accession>
<name>A0A1N6MWP1_9GAMM</name>
<dbReference type="Proteomes" id="UP000196435">
    <property type="component" value="Unassembled WGS sequence"/>
</dbReference>
<dbReference type="RefSeq" id="WP_086956738.1">
    <property type="nucleotide sequence ID" value="NZ_CAWNQC010000101.1"/>
</dbReference>
<gene>
    <name evidence="1" type="ORF">Xinn_02021</name>
    <name evidence="2" type="ORF">XIS1_1790057</name>
</gene>
<protein>
    <submittedName>
        <fullName evidence="2">Uncharacterized protein</fullName>
    </submittedName>
</protein>
<evidence type="ECO:0000313" key="2">
    <source>
        <dbReference type="EMBL" id="SIP73251.1"/>
    </source>
</evidence>
<keyword evidence="4" id="KW-1185">Reference proteome</keyword>
<evidence type="ECO:0000313" key="1">
    <source>
        <dbReference type="EMBL" id="PHM35951.1"/>
    </source>
</evidence>
<evidence type="ECO:0000313" key="4">
    <source>
        <dbReference type="Proteomes" id="UP000224871"/>
    </source>
</evidence>
<evidence type="ECO:0000313" key="3">
    <source>
        <dbReference type="Proteomes" id="UP000196435"/>
    </source>
</evidence>
<reference evidence="2" key="2">
    <citation type="submission" date="2016-12" db="EMBL/GenBank/DDBJ databases">
        <authorList>
            <person name="Song W.-J."/>
            <person name="Kurnit D.M."/>
        </authorList>
    </citation>
    <scope>NUCLEOTIDE SEQUENCE [LARGE SCALE GENOMIC DNA]</scope>
    <source>
        <strain evidence="2">HGB1681</strain>
    </source>
</reference>